<comment type="caution">
    <text evidence="10">The sequence shown here is derived from an EMBL/GenBank/DDBJ whole genome shotgun (WGS) entry which is preliminary data.</text>
</comment>
<keyword evidence="4" id="KW-0964">Secreted</keyword>
<dbReference type="AlphaFoldDB" id="A0A8J8TB61"/>
<keyword evidence="8" id="KW-1133">Transmembrane helix</keyword>
<dbReference type="SUPFAM" id="SSF51126">
    <property type="entry name" value="Pectin lyase-like"/>
    <property type="match status" value="1"/>
</dbReference>
<keyword evidence="8" id="KW-0812">Transmembrane</keyword>
<accession>A0A8J8TB61</accession>
<dbReference type="InterPro" id="IPR003368">
    <property type="entry name" value="POMP_repeat"/>
</dbReference>
<proteinExistence type="predicted"/>
<dbReference type="PANTHER" id="PTHR11319">
    <property type="entry name" value="G PROTEIN-COUPLED RECEPTOR-RELATED"/>
    <property type="match status" value="1"/>
</dbReference>
<evidence type="ECO:0000256" key="5">
    <source>
        <dbReference type="ARBA" id="ARBA00022729"/>
    </source>
</evidence>
<keyword evidence="11" id="KW-1185">Reference proteome</keyword>
<dbReference type="Pfam" id="PF24633">
    <property type="entry name" value="DUF7630"/>
    <property type="match status" value="1"/>
</dbReference>
<feature type="transmembrane region" description="Helical" evidence="8">
    <location>
        <begin position="976"/>
        <end position="994"/>
    </location>
</feature>
<dbReference type="Pfam" id="PF02415">
    <property type="entry name" value="Chlam_PMP"/>
    <property type="match status" value="1"/>
</dbReference>
<keyword evidence="6 8" id="KW-0472">Membrane</keyword>
<evidence type="ECO:0000259" key="9">
    <source>
        <dbReference type="Pfam" id="PF24633"/>
    </source>
</evidence>
<dbReference type="InterPro" id="IPR056047">
    <property type="entry name" value="CRMPA-like_DUF7630"/>
</dbReference>
<evidence type="ECO:0000256" key="7">
    <source>
        <dbReference type="ARBA" id="ARBA00023237"/>
    </source>
</evidence>
<protein>
    <recommendedName>
        <fullName evidence="9">DUF7630 domain-containing protein</fullName>
    </recommendedName>
</protein>
<keyword evidence="7" id="KW-0998">Cell outer membrane</keyword>
<evidence type="ECO:0000313" key="11">
    <source>
        <dbReference type="Proteomes" id="UP000785679"/>
    </source>
</evidence>
<evidence type="ECO:0000313" key="10">
    <source>
        <dbReference type="EMBL" id="TNV88056.1"/>
    </source>
</evidence>
<dbReference type="Proteomes" id="UP000785679">
    <property type="component" value="Unassembled WGS sequence"/>
</dbReference>
<keyword evidence="5" id="KW-0732">Signal</keyword>
<dbReference type="EMBL" id="RRYP01000082">
    <property type="protein sequence ID" value="TNV88056.1"/>
    <property type="molecule type" value="Genomic_DNA"/>
</dbReference>
<reference evidence="10" key="1">
    <citation type="submission" date="2019-06" db="EMBL/GenBank/DDBJ databases">
        <authorList>
            <person name="Zheng W."/>
        </authorList>
    </citation>
    <scope>NUCLEOTIDE SEQUENCE</scope>
    <source>
        <strain evidence="10">QDHG01</strain>
    </source>
</reference>
<feature type="transmembrane region" description="Helical" evidence="8">
    <location>
        <begin position="906"/>
        <end position="928"/>
    </location>
</feature>
<feature type="transmembrane region" description="Helical" evidence="8">
    <location>
        <begin position="719"/>
        <end position="739"/>
    </location>
</feature>
<sequence>MDVYITNSDFQGTSQTQKQTQSFGYFLQIASSSQVSIAQSIFNKGYAQSGGAMYVLGNAILNIESSQFTDNIAIDQGGVLFADSFKSISISNSCSFKNNKGIKNGGDALYIYNSPNGQAFIEDTLFSSLNTESNFIYASDIHNLTMKAIKAEVYNPKKTPDIKYSGLYFRNQAHLKIFQSNFSGIIGSNLLGGGAVVIEYSYDVQEDLVEITDCIFENSHASNKGGGITLIDVKSTVIQTSTFSNNSADKQGGGLMFDCNKTGFINYDCKLKIVDSVFKQNTANIEGGAIKWNFNEALINRETIFLNNTASVYGDAIAGVAHQLVVIDKEQLDERKYKMQNNRNNVRAVSSGGEINMYFGIIDKQGDFVRTDNKSKLFISQVFLFKIFLALLKKPPVAKKSPLLQQLKQRLNSLPQMVSSKLKSLFLLQHQIQAKVIEFSLYSFLVLNFITDAINIDIPSNRKVGDKLIKAQELAKNEIIVDNPLILPITLQVRGCIKGEEMLSNGKCRQCAPGSYMIKAPTSAASCLTCQTEKSVCQGGSQIYPLSGYWRSTVDSDNIMECLNPGACLGGQFPLLNLTGQCAHGYQGILCASCNKGYTLKQQSRECKKCPTIVINSLILAAFAVLALVIIIVLVWSNLKSSGEEERNYLPVYFRILVNHLQVVTLVASFDFNQPEEFKTFFKGFKPVAEAQSEIFSVDCLLYYYSHDSSIKPYYVKSIVLFALPPAMIILSIFAWLLIYQKKVLQKKAIQSDQLDNEVIDKSSKIFEDKDKQLEELDRSTKEKEAIGDFSGNIILTIIVILFLVHPTITREMFNLFKQAILHLILYSCKTIEGVERLYLDLEAICYQGQHSIASSWFGVPSLIIYGAGIPFIGFLAIYRNRYNLERSFVKQRYGFLYNGYKTGHASYWEIFVIYRKVVIIFIQVYFVQNGKLVQVRNRIYNLAQALMTLLFLGTMMALVKYLQPYNKYCLNQLEFLSLLTSMASVYFCIYFISNKIDSSQISKNLAQ</sequence>
<comment type="subcellular location">
    <subcellularLocation>
        <location evidence="1">Cell envelope</location>
    </subcellularLocation>
    <subcellularLocation>
        <location evidence="2">Cell outer membrane</location>
    </subcellularLocation>
    <subcellularLocation>
        <location evidence="3">Secreted</location>
    </subcellularLocation>
</comment>
<name>A0A8J8TB61_HALGN</name>
<feature type="transmembrane region" description="Helical" evidence="8">
    <location>
        <begin position="613"/>
        <end position="637"/>
    </location>
</feature>
<evidence type="ECO:0000256" key="8">
    <source>
        <dbReference type="SAM" id="Phobius"/>
    </source>
</evidence>
<dbReference type="OrthoDB" id="10035969at2759"/>
<feature type="domain" description="DUF7630" evidence="9">
    <location>
        <begin position="560"/>
        <end position="610"/>
    </location>
</feature>
<dbReference type="InterPro" id="IPR011050">
    <property type="entry name" value="Pectin_lyase_fold/virulence"/>
</dbReference>
<evidence type="ECO:0000256" key="4">
    <source>
        <dbReference type="ARBA" id="ARBA00022525"/>
    </source>
</evidence>
<evidence type="ECO:0000256" key="1">
    <source>
        <dbReference type="ARBA" id="ARBA00004196"/>
    </source>
</evidence>
<dbReference type="PANTHER" id="PTHR11319:SF35">
    <property type="entry name" value="OUTER MEMBRANE PROTEIN PMPC-RELATED"/>
    <property type="match status" value="1"/>
</dbReference>
<dbReference type="GO" id="GO:0005576">
    <property type="term" value="C:extracellular region"/>
    <property type="evidence" value="ECO:0007669"/>
    <property type="project" value="UniProtKB-SubCell"/>
</dbReference>
<evidence type="ECO:0000256" key="3">
    <source>
        <dbReference type="ARBA" id="ARBA00004613"/>
    </source>
</evidence>
<evidence type="ECO:0000256" key="2">
    <source>
        <dbReference type="ARBA" id="ARBA00004442"/>
    </source>
</evidence>
<feature type="transmembrane region" description="Helical" evidence="8">
    <location>
        <begin position="790"/>
        <end position="809"/>
    </location>
</feature>
<feature type="transmembrane region" description="Helical" evidence="8">
    <location>
        <begin position="940"/>
        <end position="964"/>
    </location>
</feature>
<organism evidence="10 11">
    <name type="scientific">Halteria grandinella</name>
    <dbReference type="NCBI Taxonomy" id="5974"/>
    <lineage>
        <taxon>Eukaryota</taxon>
        <taxon>Sar</taxon>
        <taxon>Alveolata</taxon>
        <taxon>Ciliophora</taxon>
        <taxon>Intramacronucleata</taxon>
        <taxon>Spirotrichea</taxon>
        <taxon>Stichotrichia</taxon>
        <taxon>Sporadotrichida</taxon>
        <taxon>Halteriidae</taxon>
        <taxon>Halteria</taxon>
    </lineage>
</organism>
<evidence type="ECO:0000256" key="6">
    <source>
        <dbReference type="ARBA" id="ARBA00023136"/>
    </source>
</evidence>
<feature type="transmembrane region" description="Helical" evidence="8">
    <location>
        <begin position="857"/>
        <end position="879"/>
    </location>
</feature>
<gene>
    <name evidence="10" type="ORF">FGO68_gene6920</name>
</gene>